<dbReference type="SUPFAM" id="SSF103473">
    <property type="entry name" value="MFS general substrate transporter"/>
    <property type="match status" value="1"/>
</dbReference>
<evidence type="ECO:0000256" key="1">
    <source>
        <dbReference type="ARBA" id="ARBA00004141"/>
    </source>
</evidence>
<feature type="transmembrane region" description="Helical" evidence="6">
    <location>
        <begin position="454"/>
        <end position="479"/>
    </location>
</feature>
<dbReference type="Gene3D" id="1.20.1250.20">
    <property type="entry name" value="MFS general substrate transporter like domains"/>
    <property type="match status" value="2"/>
</dbReference>
<evidence type="ECO:0000259" key="7">
    <source>
        <dbReference type="PROSITE" id="PS50850"/>
    </source>
</evidence>
<dbReference type="PROSITE" id="PS50850">
    <property type="entry name" value="MFS"/>
    <property type="match status" value="1"/>
</dbReference>
<dbReference type="InterPro" id="IPR005829">
    <property type="entry name" value="Sugar_transporter_CS"/>
</dbReference>
<dbReference type="InterPro" id="IPR020846">
    <property type="entry name" value="MFS_dom"/>
</dbReference>
<name>A0ABP1RA18_9HEXA</name>
<keyword evidence="3 6" id="KW-1133">Transmembrane helix</keyword>
<feature type="transmembrane region" description="Helical" evidence="6">
    <location>
        <begin position="161"/>
        <end position="181"/>
    </location>
</feature>
<evidence type="ECO:0000313" key="8">
    <source>
        <dbReference type="EMBL" id="CAL8124169.1"/>
    </source>
</evidence>
<keyword evidence="9" id="KW-1185">Reference proteome</keyword>
<dbReference type="InterPro" id="IPR011701">
    <property type="entry name" value="MFS"/>
</dbReference>
<feature type="domain" description="Major facilitator superfamily (MFS) profile" evidence="7">
    <location>
        <begin position="54"/>
        <end position="515"/>
    </location>
</feature>
<evidence type="ECO:0000256" key="4">
    <source>
        <dbReference type="ARBA" id="ARBA00023136"/>
    </source>
</evidence>
<feature type="transmembrane region" description="Helical" evidence="6">
    <location>
        <begin position="362"/>
        <end position="382"/>
    </location>
</feature>
<dbReference type="Pfam" id="PF07690">
    <property type="entry name" value="MFS_1"/>
    <property type="match status" value="1"/>
</dbReference>
<accession>A0ABP1RA18</accession>
<feature type="transmembrane region" description="Helical" evidence="6">
    <location>
        <begin position="224"/>
        <end position="245"/>
    </location>
</feature>
<sequence>MYKDSTTVQKRKSSYSPSRMDPDQPSTSSTTTPPQPPPTPFKTSPFQNWGTRHTLTILGFLGFASSYSMRVNLSIAIVTMVNTSHDHGHSHNSSSLACPNLIPNRTEEEIATNLLISSNSKHPKFPWTAHEQGIILGSFFYGYVATQVPGGMLANRIGGKWVFGIGMLITAVFSLVTPWAANTGLEYLVAVRIIQGLGEGVTNPSMHALLAQWVPPLERSMLGAFVYAGSQIGTVVALPVSGWLLGNEDGTILTSGWPSVFYVFGLLGIVWFILWCAFIHDSPGVHPSISQEELHYITSSIGSSSRRTIKPPTPWRKLLTSGPVIAILVAQTGHGWGLYTLLTELPTFMDDVLHFDIKQNAYLSALPYFLMWIVSVVSSIYADKLRARGVGTGFVRKMFNTIAHWIPGILLILASYSACDRSLTVILITLAISINGAAWASFTVNHIDLSPNHAAVMMGITNGFANLCGIGAPYVAGLIINEGSSISRWRLIFFIAAIVYFIDNIVYVCLASGETQSWDSDHRDKVFTSPDRVIVCDPALLEDEEEDDRSPLLVP</sequence>
<feature type="region of interest" description="Disordered" evidence="5">
    <location>
        <begin position="1"/>
        <end position="47"/>
    </location>
</feature>
<proteinExistence type="predicted"/>
<evidence type="ECO:0000256" key="6">
    <source>
        <dbReference type="SAM" id="Phobius"/>
    </source>
</evidence>
<dbReference type="PROSITE" id="PS00217">
    <property type="entry name" value="SUGAR_TRANSPORT_2"/>
    <property type="match status" value="1"/>
</dbReference>
<reference evidence="8 9" key="1">
    <citation type="submission" date="2024-08" db="EMBL/GenBank/DDBJ databases">
        <authorList>
            <person name="Cucini C."/>
            <person name="Frati F."/>
        </authorList>
    </citation>
    <scope>NUCLEOTIDE SEQUENCE [LARGE SCALE GENOMIC DNA]</scope>
</reference>
<keyword evidence="4 6" id="KW-0472">Membrane</keyword>
<dbReference type="PANTHER" id="PTHR11662:SF399">
    <property type="entry name" value="FI19708P1-RELATED"/>
    <property type="match status" value="1"/>
</dbReference>
<feature type="transmembrane region" description="Helical" evidence="6">
    <location>
        <begin position="491"/>
        <end position="513"/>
    </location>
</feature>
<feature type="transmembrane region" description="Helical" evidence="6">
    <location>
        <begin position="257"/>
        <end position="280"/>
    </location>
</feature>
<evidence type="ECO:0000256" key="3">
    <source>
        <dbReference type="ARBA" id="ARBA00022989"/>
    </source>
</evidence>
<evidence type="ECO:0000256" key="2">
    <source>
        <dbReference type="ARBA" id="ARBA00022692"/>
    </source>
</evidence>
<comment type="subcellular location">
    <subcellularLocation>
        <location evidence="1">Membrane</location>
        <topology evidence="1">Multi-pass membrane protein</topology>
    </subcellularLocation>
</comment>
<dbReference type="EMBL" id="CAXLJM020000068">
    <property type="protein sequence ID" value="CAL8124169.1"/>
    <property type="molecule type" value="Genomic_DNA"/>
</dbReference>
<dbReference type="InterPro" id="IPR036259">
    <property type="entry name" value="MFS_trans_sf"/>
</dbReference>
<organism evidence="8 9">
    <name type="scientific">Orchesella dallaii</name>
    <dbReference type="NCBI Taxonomy" id="48710"/>
    <lineage>
        <taxon>Eukaryota</taxon>
        <taxon>Metazoa</taxon>
        <taxon>Ecdysozoa</taxon>
        <taxon>Arthropoda</taxon>
        <taxon>Hexapoda</taxon>
        <taxon>Collembola</taxon>
        <taxon>Entomobryomorpha</taxon>
        <taxon>Entomobryoidea</taxon>
        <taxon>Orchesellidae</taxon>
        <taxon>Orchesellinae</taxon>
        <taxon>Orchesella</taxon>
    </lineage>
</organism>
<protein>
    <recommendedName>
        <fullName evidence="7">Major facilitator superfamily (MFS) profile domain-containing protein</fullName>
    </recommendedName>
</protein>
<feature type="transmembrane region" description="Helical" evidence="6">
    <location>
        <begin position="425"/>
        <end position="442"/>
    </location>
</feature>
<dbReference type="CDD" id="cd17318">
    <property type="entry name" value="MFS_SLC17"/>
    <property type="match status" value="1"/>
</dbReference>
<feature type="transmembrane region" description="Helical" evidence="6">
    <location>
        <begin position="402"/>
        <end position="418"/>
    </location>
</feature>
<gene>
    <name evidence="8" type="ORF">ODALV1_LOCUS20496</name>
</gene>
<dbReference type="PANTHER" id="PTHR11662">
    <property type="entry name" value="SOLUTE CARRIER FAMILY 17"/>
    <property type="match status" value="1"/>
</dbReference>
<comment type="caution">
    <text evidence="8">The sequence shown here is derived from an EMBL/GenBank/DDBJ whole genome shotgun (WGS) entry which is preliminary data.</text>
</comment>
<dbReference type="InterPro" id="IPR050382">
    <property type="entry name" value="MFS_Na/Anion_cotransporter"/>
</dbReference>
<evidence type="ECO:0000313" key="9">
    <source>
        <dbReference type="Proteomes" id="UP001642540"/>
    </source>
</evidence>
<keyword evidence="2 6" id="KW-0812">Transmembrane</keyword>
<dbReference type="Proteomes" id="UP001642540">
    <property type="component" value="Unassembled WGS sequence"/>
</dbReference>
<feature type="transmembrane region" description="Helical" evidence="6">
    <location>
        <begin position="324"/>
        <end position="342"/>
    </location>
</feature>
<feature type="compositionally biased region" description="Low complexity" evidence="5">
    <location>
        <begin position="23"/>
        <end position="32"/>
    </location>
</feature>
<evidence type="ECO:0000256" key="5">
    <source>
        <dbReference type="SAM" id="MobiDB-lite"/>
    </source>
</evidence>